<dbReference type="CDD" id="cd11715">
    <property type="entry name" value="THUMP_AdoMetMT"/>
    <property type="match status" value="1"/>
</dbReference>
<dbReference type="Gene3D" id="3.30.2130.30">
    <property type="match status" value="1"/>
</dbReference>
<dbReference type="PROSITE" id="PS00092">
    <property type="entry name" value="N6_MTASE"/>
    <property type="match status" value="1"/>
</dbReference>
<gene>
    <name evidence="5" type="ORF">FUA23_06110</name>
</gene>
<dbReference type="InterPro" id="IPR029063">
    <property type="entry name" value="SAM-dependent_MTases_sf"/>
</dbReference>
<dbReference type="PANTHER" id="PTHR47313:SF1">
    <property type="entry name" value="RIBOSOMAL RNA LARGE SUBUNIT METHYLTRANSFERASE K_L"/>
    <property type="match status" value="1"/>
</dbReference>
<evidence type="ECO:0000259" key="4">
    <source>
        <dbReference type="PROSITE" id="PS51165"/>
    </source>
</evidence>
<organism evidence="5 6">
    <name type="scientific">Neolewinella aurantiaca</name>
    <dbReference type="NCBI Taxonomy" id="2602767"/>
    <lineage>
        <taxon>Bacteria</taxon>
        <taxon>Pseudomonadati</taxon>
        <taxon>Bacteroidota</taxon>
        <taxon>Saprospiria</taxon>
        <taxon>Saprospirales</taxon>
        <taxon>Lewinellaceae</taxon>
        <taxon>Neolewinella</taxon>
    </lineage>
</organism>
<evidence type="ECO:0000313" key="6">
    <source>
        <dbReference type="Proteomes" id="UP000321907"/>
    </source>
</evidence>
<dbReference type="Pfam" id="PF01170">
    <property type="entry name" value="UPF0020"/>
    <property type="match status" value="1"/>
</dbReference>
<dbReference type="Gene3D" id="3.40.50.150">
    <property type="entry name" value="Vaccinia Virus protein VP39"/>
    <property type="match status" value="1"/>
</dbReference>
<dbReference type="InterPro" id="IPR004114">
    <property type="entry name" value="THUMP_dom"/>
</dbReference>
<evidence type="ECO:0000256" key="1">
    <source>
        <dbReference type="ARBA" id="ARBA00022603"/>
    </source>
</evidence>
<keyword evidence="1 5" id="KW-0489">Methyltransferase</keyword>
<sequence length="415" mass="46364">MHTIRLKSGVFPLPFTTFTPNREKKHSAIKTYAITTFEGFEEILAAELTALGATDVEPGRRVVMCKGDKAFMYRANLNLRTGIRVLTEIASFRARNEQAMYDQLKAIDWSPYLKVDGFLWIDANTQSDYHRNAVYLSQLFKDAIVDQFRAKTGERPSVSKENADLTLNLHVTRNDEVSVSLNSSGESLHRRGYRKRTGGAPINEVLAAGLVTLSGYDGEVPFCDPMCGSGTIVAEAAMIAARQAPGLNRSFGFERWPDFDAGLWASIRQEARDKVRTPPQPILANDIDELTLHLAKVSLERTGLIQHIDFESLPFNQLSAPAPATEKGGILVTNPPYEVRLKTGNIEELYEMIGDTFKTNWKGYSAWLITGSPEGLKSVGLKTSRRIPLMNGPIEVRYVRYDLYAGSRKHKSEEE</sequence>
<dbReference type="OrthoDB" id="9809404at2"/>
<keyword evidence="2 5" id="KW-0808">Transferase</keyword>
<dbReference type="GO" id="GO:0003723">
    <property type="term" value="F:RNA binding"/>
    <property type="evidence" value="ECO:0007669"/>
    <property type="project" value="UniProtKB-UniRule"/>
</dbReference>
<reference evidence="5 6" key="1">
    <citation type="submission" date="2019-08" db="EMBL/GenBank/DDBJ databases">
        <title>Lewinella sp. strain SSH13 Genome sequencing and assembly.</title>
        <authorList>
            <person name="Kim I."/>
        </authorList>
    </citation>
    <scope>NUCLEOTIDE SEQUENCE [LARGE SCALE GENOMIC DNA]</scope>
    <source>
        <strain evidence="5 6">SSH13</strain>
    </source>
</reference>
<protein>
    <submittedName>
        <fullName evidence="5">Class I SAM-dependent RNA methyltransferase</fullName>
    </submittedName>
</protein>
<dbReference type="Pfam" id="PF22020">
    <property type="entry name" value="RlmL_1st"/>
    <property type="match status" value="1"/>
</dbReference>
<dbReference type="PANTHER" id="PTHR47313">
    <property type="entry name" value="RIBOSOMAL RNA LARGE SUBUNIT METHYLTRANSFERASE K/L"/>
    <property type="match status" value="1"/>
</dbReference>
<dbReference type="InterPro" id="IPR000241">
    <property type="entry name" value="RlmKL-like_Mtase"/>
</dbReference>
<dbReference type="RefSeq" id="WP_147929844.1">
    <property type="nucleotide sequence ID" value="NZ_VOXD01000007.1"/>
</dbReference>
<accession>A0A5C7FXT6</accession>
<dbReference type="Pfam" id="PF02926">
    <property type="entry name" value="THUMP"/>
    <property type="match status" value="1"/>
</dbReference>
<dbReference type="GO" id="GO:0008990">
    <property type="term" value="F:rRNA (guanine-N2-)-methyltransferase activity"/>
    <property type="evidence" value="ECO:0007669"/>
    <property type="project" value="TreeGrafter"/>
</dbReference>
<dbReference type="SMART" id="SM00981">
    <property type="entry name" value="THUMP"/>
    <property type="match status" value="1"/>
</dbReference>
<dbReference type="InterPro" id="IPR054170">
    <property type="entry name" value="RlmL_1st"/>
</dbReference>
<keyword evidence="6" id="KW-1185">Reference proteome</keyword>
<evidence type="ECO:0000256" key="2">
    <source>
        <dbReference type="ARBA" id="ARBA00022679"/>
    </source>
</evidence>
<dbReference type="PROSITE" id="PS51165">
    <property type="entry name" value="THUMP"/>
    <property type="match status" value="1"/>
</dbReference>
<name>A0A5C7FXT6_9BACT</name>
<comment type="caution">
    <text evidence="5">The sequence shown here is derived from an EMBL/GenBank/DDBJ whole genome shotgun (WGS) entry which is preliminary data.</text>
</comment>
<dbReference type="SUPFAM" id="SSF53335">
    <property type="entry name" value="S-adenosyl-L-methionine-dependent methyltransferases"/>
    <property type="match status" value="1"/>
</dbReference>
<dbReference type="GO" id="GO:0070043">
    <property type="term" value="F:rRNA (guanine-N7-)-methyltransferase activity"/>
    <property type="evidence" value="ECO:0007669"/>
    <property type="project" value="TreeGrafter"/>
</dbReference>
<dbReference type="EMBL" id="VOXD01000007">
    <property type="protein sequence ID" value="TXF90362.1"/>
    <property type="molecule type" value="Genomic_DNA"/>
</dbReference>
<dbReference type="InterPro" id="IPR002052">
    <property type="entry name" value="DNA_methylase_N6_adenine_CS"/>
</dbReference>
<keyword evidence="3" id="KW-0694">RNA-binding</keyword>
<dbReference type="AlphaFoldDB" id="A0A5C7FXT6"/>
<proteinExistence type="predicted"/>
<evidence type="ECO:0000256" key="3">
    <source>
        <dbReference type="PROSITE-ProRule" id="PRU00529"/>
    </source>
</evidence>
<feature type="domain" description="THUMP" evidence="4">
    <location>
        <begin position="71"/>
        <end position="183"/>
    </location>
</feature>
<dbReference type="Proteomes" id="UP000321907">
    <property type="component" value="Unassembled WGS sequence"/>
</dbReference>
<evidence type="ECO:0000313" key="5">
    <source>
        <dbReference type="EMBL" id="TXF90362.1"/>
    </source>
</evidence>